<protein>
    <submittedName>
        <fullName evidence="2">Uncharacterized protein</fullName>
    </submittedName>
</protein>
<proteinExistence type="predicted"/>
<accession>A0A366CU85</accession>
<organism evidence="2 3">
    <name type="scientific">Nocardia puris</name>
    <dbReference type="NCBI Taxonomy" id="208602"/>
    <lineage>
        <taxon>Bacteria</taxon>
        <taxon>Bacillati</taxon>
        <taxon>Actinomycetota</taxon>
        <taxon>Actinomycetes</taxon>
        <taxon>Mycobacteriales</taxon>
        <taxon>Nocardiaceae</taxon>
        <taxon>Nocardia</taxon>
    </lineage>
</organism>
<feature type="compositionally biased region" description="Basic and acidic residues" evidence="1">
    <location>
        <begin position="26"/>
        <end position="36"/>
    </location>
</feature>
<dbReference type="EMBL" id="QNRE01000052">
    <property type="protein sequence ID" value="RBO78308.1"/>
    <property type="molecule type" value="Genomic_DNA"/>
</dbReference>
<gene>
    <name evidence="2" type="ORF">DFR74_1522</name>
</gene>
<dbReference type="AlphaFoldDB" id="A0A366CU85"/>
<evidence type="ECO:0000256" key="1">
    <source>
        <dbReference type="SAM" id="MobiDB-lite"/>
    </source>
</evidence>
<dbReference type="Proteomes" id="UP000252586">
    <property type="component" value="Unassembled WGS sequence"/>
</dbReference>
<reference evidence="2 3" key="1">
    <citation type="submission" date="2018-06" db="EMBL/GenBank/DDBJ databases">
        <title>Genomic Encyclopedia of Type Strains, Phase IV (KMG-IV): sequencing the most valuable type-strain genomes for metagenomic binning, comparative biology and taxonomic classification.</title>
        <authorList>
            <person name="Goeker M."/>
        </authorList>
    </citation>
    <scope>NUCLEOTIDE SEQUENCE [LARGE SCALE GENOMIC DNA]</scope>
    <source>
        <strain evidence="2 3">DSM 44599</strain>
    </source>
</reference>
<sequence>MTDTCTTCGHPVDPHPYRHPITRLHRPADDARTDPTMTEADRMACEWSDYRKAYGIGSDPLTAAHKAFRAGWEAATGKTFEEGPLR</sequence>
<dbReference type="RefSeq" id="WP_067505062.1">
    <property type="nucleotide sequence ID" value="NZ_QNRE01000052.1"/>
</dbReference>
<dbReference type="STRING" id="1210090.GCA_001613185_01383"/>
<comment type="caution">
    <text evidence="2">The sequence shown here is derived from an EMBL/GenBank/DDBJ whole genome shotgun (WGS) entry which is preliminary data.</text>
</comment>
<name>A0A366CU85_9NOCA</name>
<feature type="region of interest" description="Disordered" evidence="1">
    <location>
        <begin position="1"/>
        <end position="36"/>
    </location>
</feature>
<evidence type="ECO:0000313" key="2">
    <source>
        <dbReference type="EMBL" id="RBO78308.1"/>
    </source>
</evidence>
<keyword evidence="3" id="KW-1185">Reference proteome</keyword>
<dbReference type="OrthoDB" id="9974635at2"/>
<evidence type="ECO:0000313" key="3">
    <source>
        <dbReference type="Proteomes" id="UP000252586"/>
    </source>
</evidence>